<dbReference type="Proteomes" id="UP000008144">
    <property type="component" value="Chromosome 5"/>
</dbReference>
<feature type="region of interest" description="Disordered" evidence="1">
    <location>
        <begin position="146"/>
        <end position="181"/>
    </location>
</feature>
<proteinExistence type="predicted"/>
<evidence type="ECO:0000256" key="1">
    <source>
        <dbReference type="SAM" id="MobiDB-lite"/>
    </source>
</evidence>
<feature type="region of interest" description="Disordered" evidence="1">
    <location>
        <begin position="80"/>
        <end position="116"/>
    </location>
</feature>
<dbReference type="HOGENOM" id="CLU_1492303_0_0_1"/>
<feature type="region of interest" description="Disordered" evidence="1">
    <location>
        <begin position="7"/>
        <end position="27"/>
    </location>
</feature>
<reference evidence="2" key="2">
    <citation type="journal article" date="2008" name="Genome Biol.">
        <title>Improved genome assembly and evidence-based global gene model set for the chordate Ciona intestinalis: new insight into intron and operon populations.</title>
        <authorList>
            <person name="Satou Y."/>
            <person name="Mineta K."/>
            <person name="Ogasawara M."/>
            <person name="Sasakura Y."/>
            <person name="Shoguchi E."/>
            <person name="Ueno K."/>
            <person name="Yamada L."/>
            <person name="Matsumoto J."/>
            <person name="Wasserscheid J."/>
            <person name="Dewar K."/>
            <person name="Wiley G.B."/>
            <person name="Macmil S.L."/>
            <person name="Roe B.A."/>
            <person name="Zeller R.W."/>
            <person name="Hastings K.E."/>
            <person name="Lemaire P."/>
            <person name="Lindquist E."/>
            <person name="Endo T."/>
            <person name="Hotta K."/>
            <person name="Inaba K."/>
        </authorList>
    </citation>
    <scope>NUCLEOTIDE SEQUENCE [LARGE SCALE GENOMIC DNA]</scope>
    <source>
        <strain evidence="2">wild type</strain>
    </source>
</reference>
<reference evidence="2" key="3">
    <citation type="submission" date="2025-08" db="UniProtKB">
        <authorList>
            <consortium name="Ensembl"/>
        </authorList>
    </citation>
    <scope>IDENTIFICATION</scope>
</reference>
<feature type="compositionally biased region" description="Basic and acidic residues" evidence="1">
    <location>
        <begin position="151"/>
        <end position="181"/>
    </location>
</feature>
<dbReference type="Ensembl" id="ENSCINT00000037140.1">
    <property type="protein sequence ID" value="ENSCINP00000030136.1"/>
    <property type="gene ID" value="ENSCING00000019294.1"/>
</dbReference>
<organism evidence="2 3">
    <name type="scientific">Ciona intestinalis</name>
    <name type="common">Transparent sea squirt</name>
    <name type="synonym">Ascidia intestinalis</name>
    <dbReference type="NCBI Taxonomy" id="7719"/>
    <lineage>
        <taxon>Eukaryota</taxon>
        <taxon>Metazoa</taxon>
        <taxon>Chordata</taxon>
        <taxon>Tunicata</taxon>
        <taxon>Ascidiacea</taxon>
        <taxon>Phlebobranchia</taxon>
        <taxon>Cionidae</taxon>
        <taxon>Ciona</taxon>
    </lineage>
</organism>
<dbReference type="AlphaFoldDB" id="H2XKF4"/>
<evidence type="ECO:0000313" key="2">
    <source>
        <dbReference type="Ensembl" id="ENSCINP00000030136.1"/>
    </source>
</evidence>
<dbReference type="InParanoid" id="H2XKF4"/>
<accession>H2XKF4</accession>
<keyword evidence="3" id="KW-1185">Reference proteome</keyword>
<reference evidence="2" key="4">
    <citation type="submission" date="2025-09" db="UniProtKB">
        <authorList>
            <consortium name="Ensembl"/>
        </authorList>
    </citation>
    <scope>IDENTIFICATION</scope>
</reference>
<sequence>MKLRYLELGRQSKSNSSLVNASVHGTEQHSRHVAMVENRNNDSTTVDHMRDNSTAVMGSTSTDNSRNYVIVDDIMQIIPQDGGSTKQSKSSNQNNLQQHHVTACDQSNEKVKRNYSQHEVGYATRGRRVENGFDDFFAFESPVVHQQSGHYTHDRNQMSTKRVSERNYSDYESTSERQRMR</sequence>
<dbReference type="EMBL" id="EAAA01002062">
    <property type="status" value="NOT_ANNOTATED_CDS"/>
    <property type="molecule type" value="Genomic_DNA"/>
</dbReference>
<feature type="compositionally biased region" description="Low complexity" evidence="1">
    <location>
        <begin position="84"/>
        <end position="98"/>
    </location>
</feature>
<name>H2XKF4_CIOIN</name>
<feature type="compositionally biased region" description="Polar residues" evidence="1">
    <location>
        <begin position="11"/>
        <end position="25"/>
    </location>
</feature>
<reference evidence="3" key="1">
    <citation type="journal article" date="2002" name="Science">
        <title>The draft genome of Ciona intestinalis: insights into chordate and vertebrate origins.</title>
        <authorList>
            <person name="Dehal P."/>
            <person name="Satou Y."/>
            <person name="Campbell R.K."/>
            <person name="Chapman J."/>
            <person name="Degnan B."/>
            <person name="De Tomaso A."/>
            <person name="Davidson B."/>
            <person name="Di Gregorio A."/>
            <person name="Gelpke M."/>
            <person name="Goodstein D.M."/>
            <person name="Harafuji N."/>
            <person name="Hastings K.E."/>
            <person name="Ho I."/>
            <person name="Hotta K."/>
            <person name="Huang W."/>
            <person name="Kawashima T."/>
            <person name="Lemaire P."/>
            <person name="Martinez D."/>
            <person name="Meinertzhagen I.A."/>
            <person name="Necula S."/>
            <person name="Nonaka M."/>
            <person name="Putnam N."/>
            <person name="Rash S."/>
            <person name="Saiga H."/>
            <person name="Satake M."/>
            <person name="Terry A."/>
            <person name="Yamada L."/>
            <person name="Wang H.G."/>
            <person name="Awazu S."/>
            <person name="Azumi K."/>
            <person name="Boore J."/>
            <person name="Branno M."/>
            <person name="Chin-Bow S."/>
            <person name="DeSantis R."/>
            <person name="Doyle S."/>
            <person name="Francino P."/>
            <person name="Keys D.N."/>
            <person name="Haga S."/>
            <person name="Hayashi H."/>
            <person name="Hino K."/>
            <person name="Imai K.S."/>
            <person name="Inaba K."/>
            <person name="Kano S."/>
            <person name="Kobayashi K."/>
            <person name="Kobayashi M."/>
            <person name="Lee B.I."/>
            <person name="Makabe K.W."/>
            <person name="Manohar C."/>
            <person name="Matassi G."/>
            <person name="Medina M."/>
            <person name="Mochizuki Y."/>
            <person name="Mount S."/>
            <person name="Morishita T."/>
            <person name="Miura S."/>
            <person name="Nakayama A."/>
            <person name="Nishizaka S."/>
            <person name="Nomoto H."/>
            <person name="Ohta F."/>
            <person name="Oishi K."/>
            <person name="Rigoutsos I."/>
            <person name="Sano M."/>
            <person name="Sasaki A."/>
            <person name="Sasakura Y."/>
            <person name="Shoguchi E."/>
            <person name="Shin-i T."/>
            <person name="Spagnuolo A."/>
            <person name="Stainier D."/>
            <person name="Suzuki M.M."/>
            <person name="Tassy O."/>
            <person name="Takatori N."/>
            <person name="Tokuoka M."/>
            <person name="Yagi K."/>
            <person name="Yoshizaki F."/>
            <person name="Wada S."/>
            <person name="Zhang C."/>
            <person name="Hyatt P.D."/>
            <person name="Larimer F."/>
            <person name="Detter C."/>
            <person name="Doggett N."/>
            <person name="Glavina T."/>
            <person name="Hawkins T."/>
            <person name="Richardson P."/>
            <person name="Lucas S."/>
            <person name="Kohara Y."/>
            <person name="Levine M."/>
            <person name="Satoh N."/>
            <person name="Rokhsar D.S."/>
        </authorList>
    </citation>
    <scope>NUCLEOTIDE SEQUENCE [LARGE SCALE GENOMIC DNA]</scope>
</reference>
<protein>
    <submittedName>
        <fullName evidence="2">Uncharacterized protein</fullName>
    </submittedName>
</protein>
<evidence type="ECO:0000313" key="3">
    <source>
        <dbReference type="Proteomes" id="UP000008144"/>
    </source>
</evidence>